<name>A0A9Q1GKW8_9CARY</name>
<dbReference type="AlphaFoldDB" id="A0A9Q1GKW8"/>
<evidence type="ECO:0000259" key="3">
    <source>
        <dbReference type="Pfam" id="PF02902"/>
    </source>
</evidence>
<organism evidence="4 5">
    <name type="scientific">Carnegiea gigantea</name>
    <dbReference type="NCBI Taxonomy" id="171969"/>
    <lineage>
        <taxon>Eukaryota</taxon>
        <taxon>Viridiplantae</taxon>
        <taxon>Streptophyta</taxon>
        <taxon>Embryophyta</taxon>
        <taxon>Tracheophyta</taxon>
        <taxon>Spermatophyta</taxon>
        <taxon>Magnoliopsida</taxon>
        <taxon>eudicotyledons</taxon>
        <taxon>Gunneridae</taxon>
        <taxon>Pentapetalae</taxon>
        <taxon>Caryophyllales</taxon>
        <taxon>Cactineae</taxon>
        <taxon>Cactaceae</taxon>
        <taxon>Cactoideae</taxon>
        <taxon>Echinocereeae</taxon>
        <taxon>Carnegiea</taxon>
    </lineage>
</organism>
<sequence>MEKSTHNVRKVQLFGAILEDKGASVACKGNCEQRNSLEARMNFIENLVVKVSSAIILLTSIIKENSDALKMLNANVNRLMKHVVDNETTKLNKHMTNTCATTYIAHPSKSSEKKESPMQFENADEMVTTSTPHPCSKQKRRIVAKHNFSKDGMRAANELTKSISVGGLNFLHKEDKKVNVNKIYIPMNDRAVHCFLIVVDLQCRHVALLKSLPLNKSNDFRRELAKDLNYLTLQF</sequence>
<dbReference type="EMBL" id="JAKOGI010002066">
    <property type="protein sequence ID" value="KAJ8423052.1"/>
    <property type="molecule type" value="Genomic_DNA"/>
</dbReference>
<keyword evidence="5" id="KW-1185">Reference proteome</keyword>
<evidence type="ECO:0000256" key="2">
    <source>
        <dbReference type="ARBA" id="ARBA00022801"/>
    </source>
</evidence>
<proteinExistence type="predicted"/>
<dbReference type="GO" id="GO:0008234">
    <property type="term" value="F:cysteine-type peptidase activity"/>
    <property type="evidence" value="ECO:0007669"/>
    <property type="project" value="InterPro"/>
</dbReference>
<gene>
    <name evidence="4" type="ORF">Cgig2_011173</name>
</gene>
<keyword evidence="2" id="KW-0378">Hydrolase</keyword>
<feature type="domain" description="Ubiquitin-like protease family profile" evidence="3">
    <location>
        <begin position="172"/>
        <end position="217"/>
    </location>
</feature>
<evidence type="ECO:0000256" key="1">
    <source>
        <dbReference type="ARBA" id="ARBA00022670"/>
    </source>
</evidence>
<reference evidence="4" key="1">
    <citation type="submission" date="2022-04" db="EMBL/GenBank/DDBJ databases">
        <title>Carnegiea gigantea Genome sequencing and assembly v2.</title>
        <authorList>
            <person name="Copetti D."/>
            <person name="Sanderson M.J."/>
            <person name="Burquez A."/>
            <person name="Wojciechowski M.F."/>
        </authorList>
    </citation>
    <scope>NUCLEOTIDE SEQUENCE</scope>
    <source>
        <strain evidence="4">SGP5-SGP5p</strain>
        <tissue evidence="4">Aerial part</tissue>
    </source>
</reference>
<dbReference type="OrthoDB" id="1434197at2759"/>
<protein>
    <recommendedName>
        <fullName evidence="3">Ubiquitin-like protease family profile domain-containing protein</fullName>
    </recommendedName>
</protein>
<dbReference type="Pfam" id="PF02902">
    <property type="entry name" value="Peptidase_C48"/>
    <property type="match status" value="1"/>
</dbReference>
<dbReference type="InterPro" id="IPR003653">
    <property type="entry name" value="Peptidase_C48_C"/>
</dbReference>
<evidence type="ECO:0000313" key="4">
    <source>
        <dbReference type="EMBL" id="KAJ8423052.1"/>
    </source>
</evidence>
<keyword evidence="1" id="KW-0645">Protease</keyword>
<dbReference type="GO" id="GO:0006508">
    <property type="term" value="P:proteolysis"/>
    <property type="evidence" value="ECO:0007669"/>
    <property type="project" value="UniProtKB-KW"/>
</dbReference>
<dbReference type="Proteomes" id="UP001153076">
    <property type="component" value="Unassembled WGS sequence"/>
</dbReference>
<comment type="caution">
    <text evidence="4">The sequence shown here is derived from an EMBL/GenBank/DDBJ whole genome shotgun (WGS) entry which is preliminary data.</text>
</comment>
<evidence type="ECO:0000313" key="5">
    <source>
        <dbReference type="Proteomes" id="UP001153076"/>
    </source>
</evidence>
<accession>A0A9Q1GKW8</accession>